<dbReference type="PROSITE" id="PS50951">
    <property type="entry name" value="SARAH"/>
    <property type="match status" value="1"/>
</dbReference>
<dbReference type="GO" id="GO:0006915">
    <property type="term" value="P:apoptotic process"/>
    <property type="evidence" value="ECO:0007669"/>
    <property type="project" value="InterPro"/>
</dbReference>
<dbReference type="GO" id="GO:0060090">
    <property type="term" value="F:molecular adaptor activity"/>
    <property type="evidence" value="ECO:0007669"/>
    <property type="project" value="InterPro"/>
</dbReference>
<dbReference type="Proteomes" id="UP000593567">
    <property type="component" value="Unassembled WGS sequence"/>
</dbReference>
<keyword evidence="2" id="KW-0677">Repeat</keyword>
<dbReference type="AlphaFoldDB" id="A0A7J7JCA8"/>
<keyword evidence="7" id="KW-1185">Reference proteome</keyword>
<protein>
    <submittedName>
        <fullName evidence="6">SAV1</fullName>
    </submittedName>
</protein>
<proteinExistence type="predicted"/>
<evidence type="ECO:0000256" key="1">
    <source>
        <dbReference type="ARBA" id="ARBA00022553"/>
    </source>
</evidence>
<dbReference type="InterPro" id="IPR011524">
    <property type="entry name" value="SARAH_dom"/>
</dbReference>
<dbReference type="InterPro" id="IPR030030">
    <property type="entry name" value="Sav"/>
</dbReference>
<dbReference type="Pfam" id="PF00397">
    <property type="entry name" value="WW"/>
    <property type="match status" value="1"/>
</dbReference>
<dbReference type="GO" id="GO:0035329">
    <property type="term" value="P:hippo signaling"/>
    <property type="evidence" value="ECO:0007669"/>
    <property type="project" value="InterPro"/>
</dbReference>
<dbReference type="SMART" id="SM00456">
    <property type="entry name" value="WW"/>
    <property type="match status" value="2"/>
</dbReference>
<sequence length="570" mass="63778">MPSKGKKKKTHAPEGIVGKYIKKDSPSIVPRSSNHQPGKPVVTGADDGLKGQLHFAAPKLAGQGLRPAPTTGLPSQFGKQETPFFRYQPIRQPSGKPPIHRTVTDNMVGRQAPVVDVESILNKAELVNRRTQAAKYSHFHRKVENPKHQEPVANHRTGFDYPNRSSNQHAAIDYANRPLPRQPYQAGKEKVSGSDDRKQKIQAVSHEDQLTNQFLNMDLPSDSISESEEAHQIQQYHMEKRILYAQQANKEMLDYFVAGSSQQKLASLDTQTDLYHDQQYITSNGAASSHSSASSLTPKLSTSSLNASARTIPGQVSGLESLQHAQQPALNYGQALSSSASNTLYLNYTPQPVAPAVAPASLSSAVLPVDMPNSNTDLSDLEEMPLPPGWSVDFTLRGRRYYVDHNSQTTHWSHPLETESLPTGWERVDSHEHGTYYVNHLTKTAQFNHPCSIMPSQTFLAATHSLHANTDSHFNATTVSAAVAAHRRVPSLLSPNQNNEDIPEWLWVFFKAPLEHDHKLKWDLFSLNELDTFNKQMMRIYMKELEDLVMGYEVYIRAIYRKMEKSKPTK</sequence>
<dbReference type="FunFam" id="2.20.70.10:FF:000035">
    <property type="entry name" value="Salvador homolog 1 (Drosophila)"/>
    <property type="match status" value="1"/>
</dbReference>
<dbReference type="GO" id="GO:0043065">
    <property type="term" value="P:positive regulation of apoptotic process"/>
    <property type="evidence" value="ECO:0007669"/>
    <property type="project" value="TreeGrafter"/>
</dbReference>
<dbReference type="InterPro" id="IPR036020">
    <property type="entry name" value="WW_dom_sf"/>
</dbReference>
<evidence type="ECO:0000313" key="7">
    <source>
        <dbReference type="Proteomes" id="UP000593567"/>
    </source>
</evidence>
<dbReference type="EMBL" id="VXIV02002674">
    <property type="protein sequence ID" value="KAF6023705.1"/>
    <property type="molecule type" value="Genomic_DNA"/>
</dbReference>
<feature type="domain" description="SARAH" evidence="5">
    <location>
        <begin position="519"/>
        <end position="566"/>
    </location>
</feature>
<evidence type="ECO:0000259" key="4">
    <source>
        <dbReference type="PROSITE" id="PS50020"/>
    </source>
</evidence>
<feature type="region of interest" description="Disordered" evidence="3">
    <location>
        <begin position="1"/>
        <end position="48"/>
    </location>
</feature>
<feature type="domain" description="WW" evidence="4">
    <location>
        <begin position="384"/>
        <end position="417"/>
    </location>
</feature>
<dbReference type="PANTHER" id="PTHR47522">
    <property type="entry name" value="SALVADOR FAMILY WW DOMAIN-CONTAINING PROTEIN 1"/>
    <property type="match status" value="1"/>
</dbReference>
<dbReference type="PROSITE" id="PS50020">
    <property type="entry name" value="WW_DOMAIN_2"/>
    <property type="match status" value="2"/>
</dbReference>
<dbReference type="Gene3D" id="2.20.70.10">
    <property type="match status" value="2"/>
</dbReference>
<gene>
    <name evidence="6" type="ORF">EB796_017971</name>
</gene>
<dbReference type="PANTHER" id="PTHR47522:SF2">
    <property type="entry name" value="PROTEIN SALVADOR HOMOLOG 1"/>
    <property type="match status" value="1"/>
</dbReference>
<feature type="domain" description="WW" evidence="4">
    <location>
        <begin position="419"/>
        <end position="452"/>
    </location>
</feature>
<reference evidence="6" key="1">
    <citation type="submission" date="2020-06" db="EMBL/GenBank/DDBJ databases">
        <title>Draft genome of Bugula neritina, a colonial animal packing powerful symbionts and potential medicines.</title>
        <authorList>
            <person name="Rayko M."/>
        </authorList>
    </citation>
    <scope>NUCLEOTIDE SEQUENCE [LARGE SCALE GENOMIC DNA]</scope>
    <source>
        <strain evidence="6">Kwan_BN1</strain>
    </source>
</reference>
<dbReference type="CDD" id="cd00201">
    <property type="entry name" value="WW"/>
    <property type="match status" value="2"/>
</dbReference>
<dbReference type="OrthoDB" id="5339429at2759"/>
<dbReference type="SUPFAM" id="SSF51045">
    <property type="entry name" value="WW domain"/>
    <property type="match status" value="2"/>
</dbReference>
<evidence type="ECO:0000313" key="6">
    <source>
        <dbReference type="EMBL" id="KAF6023705.1"/>
    </source>
</evidence>
<keyword evidence="1" id="KW-0597">Phosphoprotein</keyword>
<comment type="caution">
    <text evidence="6">The sequence shown here is derived from an EMBL/GenBank/DDBJ whole genome shotgun (WGS) entry which is preliminary data.</text>
</comment>
<dbReference type="GO" id="GO:0005829">
    <property type="term" value="C:cytosol"/>
    <property type="evidence" value="ECO:0007669"/>
    <property type="project" value="TreeGrafter"/>
</dbReference>
<dbReference type="GO" id="GO:0008285">
    <property type="term" value="P:negative regulation of cell population proliferation"/>
    <property type="evidence" value="ECO:0007669"/>
    <property type="project" value="TreeGrafter"/>
</dbReference>
<dbReference type="CDD" id="cd21433">
    <property type="entry name" value="SARAH_Sav"/>
    <property type="match status" value="1"/>
</dbReference>
<name>A0A7J7JCA8_BUGNE</name>
<organism evidence="6 7">
    <name type="scientific">Bugula neritina</name>
    <name type="common">Brown bryozoan</name>
    <name type="synonym">Sertularia neritina</name>
    <dbReference type="NCBI Taxonomy" id="10212"/>
    <lineage>
        <taxon>Eukaryota</taxon>
        <taxon>Metazoa</taxon>
        <taxon>Spiralia</taxon>
        <taxon>Lophotrochozoa</taxon>
        <taxon>Bryozoa</taxon>
        <taxon>Gymnolaemata</taxon>
        <taxon>Cheilostomatida</taxon>
        <taxon>Flustrina</taxon>
        <taxon>Buguloidea</taxon>
        <taxon>Bugulidae</taxon>
        <taxon>Bugula</taxon>
    </lineage>
</organism>
<evidence type="ECO:0000256" key="3">
    <source>
        <dbReference type="SAM" id="MobiDB-lite"/>
    </source>
</evidence>
<accession>A0A7J7JCA8</accession>
<evidence type="ECO:0000259" key="5">
    <source>
        <dbReference type="PROSITE" id="PS50951"/>
    </source>
</evidence>
<feature type="compositionally biased region" description="Basic residues" evidence="3">
    <location>
        <begin position="1"/>
        <end position="10"/>
    </location>
</feature>
<evidence type="ECO:0000256" key="2">
    <source>
        <dbReference type="ARBA" id="ARBA00022737"/>
    </source>
</evidence>
<dbReference type="InterPro" id="IPR001202">
    <property type="entry name" value="WW_dom"/>
</dbReference>